<feature type="domain" description="GerMN" evidence="2">
    <location>
        <begin position="78"/>
        <end position="167"/>
    </location>
</feature>
<dbReference type="KEGG" id="ams:AMIS_30040"/>
<dbReference type="EMBL" id="AP012319">
    <property type="protein sequence ID" value="BAL88224.1"/>
    <property type="molecule type" value="Genomic_DNA"/>
</dbReference>
<feature type="chain" id="PRO_5003628592" description="GerMN domain-containing protein" evidence="1">
    <location>
        <begin position="25"/>
        <end position="189"/>
    </location>
</feature>
<dbReference type="Pfam" id="PF10646">
    <property type="entry name" value="Germane"/>
    <property type="match status" value="1"/>
</dbReference>
<dbReference type="Proteomes" id="UP000007882">
    <property type="component" value="Chromosome"/>
</dbReference>
<dbReference type="OrthoDB" id="5181063at2"/>
<organism evidence="3 4">
    <name type="scientific">Actinoplanes missouriensis (strain ATCC 14538 / DSM 43046 / CBS 188.64 / JCM 3121 / NBRC 102363 / NCIMB 12654 / NRRL B-3342 / UNCC 431)</name>
    <dbReference type="NCBI Taxonomy" id="512565"/>
    <lineage>
        <taxon>Bacteria</taxon>
        <taxon>Bacillati</taxon>
        <taxon>Actinomycetota</taxon>
        <taxon>Actinomycetes</taxon>
        <taxon>Micromonosporales</taxon>
        <taxon>Micromonosporaceae</taxon>
        <taxon>Actinoplanes</taxon>
    </lineage>
</organism>
<dbReference type="PATRIC" id="fig|512565.3.peg.3004"/>
<keyword evidence="4" id="KW-1185">Reference proteome</keyword>
<keyword evidence="1" id="KW-0732">Signal</keyword>
<proteinExistence type="predicted"/>
<evidence type="ECO:0000313" key="3">
    <source>
        <dbReference type="EMBL" id="BAL88224.1"/>
    </source>
</evidence>
<accession>I0H5D7</accession>
<evidence type="ECO:0000256" key="1">
    <source>
        <dbReference type="SAM" id="SignalP"/>
    </source>
</evidence>
<evidence type="ECO:0000259" key="2">
    <source>
        <dbReference type="SMART" id="SM00909"/>
    </source>
</evidence>
<dbReference type="PROSITE" id="PS51257">
    <property type="entry name" value="PROKAR_LIPOPROTEIN"/>
    <property type="match status" value="1"/>
</dbReference>
<dbReference type="SMART" id="SM00909">
    <property type="entry name" value="Germane"/>
    <property type="match status" value="1"/>
</dbReference>
<gene>
    <name evidence="3" type="ordered locus">AMIS_30040</name>
</gene>
<dbReference type="STRING" id="512565.AMIS_30040"/>
<evidence type="ECO:0000313" key="4">
    <source>
        <dbReference type="Proteomes" id="UP000007882"/>
    </source>
</evidence>
<dbReference type="InterPro" id="IPR019606">
    <property type="entry name" value="GerMN"/>
</dbReference>
<dbReference type="eggNOG" id="COG5401">
    <property type="taxonomic scope" value="Bacteria"/>
</dbReference>
<protein>
    <recommendedName>
        <fullName evidence="2">GerMN domain-containing protein</fullName>
    </recommendedName>
</protein>
<dbReference type="HOGENOM" id="CLU_124411_0_0_11"/>
<dbReference type="RefSeq" id="WP_014443119.1">
    <property type="nucleotide sequence ID" value="NC_017093.1"/>
</dbReference>
<sequence length="189" mass="19340">MSAGRWIAAVTTALVTLTACGVPAQEEAHPVTLPRRPLNVGATSAAAPPAGEVALVLCLIHDNRLTQTVRRVDAPPDPQRHLDQLVTGPTASEQAQGLSTALATTALTVRIPAGETTAAVEVNEAGEGAARSDEVLAYGQIVCTLTSRADIAAVAFLRGGQPLQVPRGDGTLASGPLRAADYRTLIGPA</sequence>
<reference evidence="3 4" key="1">
    <citation type="submission" date="2012-02" db="EMBL/GenBank/DDBJ databases">
        <title>Complete genome sequence of Actinoplanes missouriensis 431 (= NBRC 102363).</title>
        <authorList>
            <person name="Ohnishi Y."/>
            <person name="Ishikawa J."/>
            <person name="Sekine M."/>
            <person name="Hosoyama A."/>
            <person name="Harada T."/>
            <person name="Narita H."/>
            <person name="Hata T."/>
            <person name="Konno Y."/>
            <person name="Tutikane K."/>
            <person name="Fujita N."/>
            <person name="Horinouchi S."/>
            <person name="Hayakawa M."/>
        </authorList>
    </citation>
    <scope>NUCLEOTIDE SEQUENCE [LARGE SCALE GENOMIC DNA]</scope>
    <source>
        <strain evidence="4">ATCC 14538 / DSM 43046 / CBS 188.64 / JCM 3121 / NBRC 102363 / NCIMB 12654 / NRRL B-3342 / UNCC 431</strain>
    </source>
</reference>
<feature type="signal peptide" evidence="1">
    <location>
        <begin position="1"/>
        <end position="24"/>
    </location>
</feature>
<name>I0H5D7_ACTM4</name>
<dbReference type="AlphaFoldDB" id="I0H5D7"/>